<dbReference type="AlphaFoldDB" id="A0A835YFG4"/>
<dbReference type="InterPro" id="IPR036938">
    <property type="entry name" value="PAP2/HPO_sf"/>
</dbReference>
<dbReference type="SUPFAM" id="SSF48317">
    <property type="entry name" value="Acid phosphatase/Vanadium-dependent haloperoxidase"/>
    <property type="match status" value="1"/>
</dbReference>
<dbReference type="PANTHER" id="PTHR34599">
    <property type="entry name" value="PEROXIDASE-RELATED"/>
    <property type="match status" value="1"/>
</dbReference>
<name>A0A835YFG4_9CHLO</name>
<dbReference type="OrthoDB" id="528390at2759"/>
<evidence type="ECO:0000313" key="2">
    <source>
        <dbReference type="Proteomes" id="UP000612055"/>
    </source>
</evidence>
<comment type="caution">
    <text evidence="1">The sequence shown here is derived from an EMBL/GenBank/DDBJ whole genome shotgun (WGS) entry which is preliminary data.</text>
</comment>
<evidence type="ECO:0000313" key="1">
    <source>
        <dbReference type="EMBL" id="KAG2501571.1"/>
    </source>
</evidence>
<dbReference type="CDD" id="cd03398">
    <property type="entry name" value="PAP2_haloperoxidase"/>
    <property type="match status" value="1"/>
</dbReference>
<gene>
    <name evidence="1" type="ORF">HYH03_000076</name>
</gene>
<dbReference type="EMBL" id="JAEHOE010000001">
    <property type="protein sequence ID" value="KAG2501571.1"/>
    <property type="molecule type" value="Genomic_DNA"/>
</dbReference>
<evidence type="ECO:0008006" key="3">
    <source>
        <dbReference type="Google" id="ProtNLM"/>
    </source>
</evidence>
<dbReference type="Gene3D" id="1.10.606.20">
    <property type="match status" value="1"/>
</dbReference>
<dbReference type="InterPro" id="IPR052559">
    <property type="entry name" value="V-haloperoxidase"/>
</dbReference>
<organism evidence="1 2">
    <name type="scientific">Edaphochlamys debaryana</name>
    <dbReference type="NCBI Taxonomy" id="47281"/>
    <lineage>
        <taxon>Eukaryota</taxon>
        <taxon>Viridiplantae</taxon>
        <taxon>Chlorophyta</taxon>
        <taxon>core chlorophytes</taxon>
        <taxon>Chlorophyceae</taxon>
        <taxon>CS clade</taxon>
        <taxon>Chlamydomonadales</taxon>
        <taxon>Chlamydomonadales incertae sedis</taxon>
        <taxon>Edaphochlamys</taxon>
    </lineage>
</organism>
<sequence length="388" mass="42744">MPPLSSILADKTSLEYKTSKSKPTKPNADLAAAYAAHAILARFSPQLAPSLLDNLLLAEVAQSGVSSKTRDVSASIGVNCAIKYVKIGVADRSLSVSYYRPPALDDPNVPDNVYRYTEGSVEYGQPNQTFVLYPQYANGSTFIYPVSSIPSLTTPYINSWYKYGTPEFEAETQELLELGGVVSNRTAYQNDTAKFWLGAVGSGGQGSSGLTGMVQNISISLLPSSYSAYDQAKFFAKLGAAFYDGTVTVWYVKFHALRWRPTTAIRQVQVMKYYNPRWAPFLAMPQHPEYPSAHQGIFGGGWGVLEKAVGEANLNQTFTVRTDWPDLPDRTYTNLQQAADECLSSRVYAGAHWRKSAADAFSLGYKVAQYIYDNLDKIVYGNQPQVAW</sequence>
<keyword evidence="2" id="KW-1185">Reference proteome</keyword>
<dbReference type="Proteomes" id="UP000612055">
    <property type="component" value="Unassembled WGS sequence"/>
</dbReference>
<dbReference type="PANTHER" id="PTHR34599:SF1">
    <property type="entry name" value="PHOSPHATIDIC ACID PHOSPHATASE TYPE 2_HALOPEROXIDASE DOMAIN-CONTAINING PROTEIN"/>
    <property type="match status" value="1"/>
</dbReference>
<accession>A0A835YFG4</accession>
<proteinExistence type="predicted"/>
<protein>
    <recommendedName>
        <fullName evidence="3">Phosphatidic acid phosphatase type 2/haloperoxidase domain-containing protein</fullName>
    </recommendedName>
</protein>
<reference evidence="1" key="1">
    <citation type="journal article" date="2020" name="bioRxiv">
        <title>Comparative genomics of Chlamydomonas.</title>
        <authorList>
            <person name="Craig R.J."/>
            <person name="Hasan A.R."/>
            <person name="Ness R.W."/>
            <person name="Keightley P.D."/>
        </authorList>
    </citation>
    <scope>NUCLEOTIDE SEQUENCE</scope>
    <source>
        <strain evidence="1">CCAP 11/70</strain>
    </source>
</reference>